<accession>A0A956LX20</accession>
<dbReference type="Gene3D" id="3.30.565.10">
    <property type="entry name" value="Histidine kinase-like ATPase, C-terminal domain"/>
    <property type="match status" value="1"/>
</dbReference>
<evidence type="ECO:0000256" key="2">
    <source>
        <dbReference type="ARBA" id="ARBA00022777"/>
    </source>
</evidence>
<proteinExistence type="predicted"/>
<keyword evidence="3" id="KW-0902">Two-component regulatory system</keyword>
<dbReference type="Proteomes" id="UP000697710">
    <property type="component" value="Unassembled WGS sequence"/>
</dbReference>
<dbReference type="InterPro" id="IPR036890">
    <property type="entry name" value="HATPase_C_sf"/>
</dbReference>
<evidence type="ECO:0000256" key="1">
    <source>
        <dbReference type="ARBA" id="ARBA00022679"/>
    </source>
</evidence>
<dbReference type="InterPro" id="IPR050482">
    <property type="entry name" value="Sensor_HK_TwoCompSys"/>
</dbReference>
<dbReference type="InterPro" id="IPR003594">
    <property type="entry name" value="HATPase_dom"/>
</dbReference>
<dbReference type="Pfam" id="PF02518">
    <property type="entry name" value="HATPase_c"/>
    <property type="match status" value="1"/>
</dbReference>
<dbReference type="PANTHER" id="PTHR24421:SF58">
    <property type="entry name" value="SIGNAL TRANSDUCTION HISTIDINE-PROTEIN KINASE_PHOSPHATASE UHPB"/>
    <property type="match status" value="1"/>
</dbReference>
<dbReference type="GO" id="GO:0016020">
    <property type="term" value="C:membrane"/>
    <property type="evidence" value="ECO:0007669"/>
    <property type="project" value="InterPro"/>
</dbReference>
<evidence type="ECO:0000313" key="6">
    <source>
        <dbReference type="Proteomes" id="UP000697710"/>
    </source>
</evidence>
<dbReference type="PROSITE" id="PS50109">
    <property type="entry name" value="HIS_KIN"/>
    <property type="match status" value="1"/>
</dbReference>
<dbReference type="InterPro" id="IPR011712">
    <property type="entry name" value="Sig_transdc_His_kin_sub3_dim/P"/>
</dbReference>
<feature type="domain" description="Histidine kinase" evidence="4">
    <location>
        <begin position="274"/>
        <end position="365"/>
    </location>
</feature>
<dbReference type="EMBL" id="JAGQHR010000083">
    <property type="protein sequence ID" value="MCA9726918.1"/>
    <property type="molecule type" value="Genomic_DNA"/>
</dbReference>
<protein>
    <submittedName>
        <fullName evidence="5">Sensor histidine kinase</fullName>
    </submittedName>
</protein>
<keyword evidence="2 5" id="KW-0418">Kinase</keyword>
<sequence length="368" mass="40739">MNETTQPEPPTAMHGVTILRRLAHILRQSDRPDIVLPRIADHLVDALGTTNPIAVSVRLGNDEYQTPRYEDATRSTRAAFTTAQGAEGNITVAHLGDRRIDRSHAIHTMESTVLDAAAEMVCARLEQVSELEDLREARRSLEEEVLARATDLRRLASGLTLAEEKERREIASDLHDHIGQALAFIKIRMRELQGNAVFAGFEDTIGEVLRLLDQTIRYTRDLTGEISPPVLYELGLGAGLDWLAEHFTVKRKFQVKLHASGRPRALPNDLTVMLFKSVRELLMNSLKHSGAPHAEVDVHWRDGMVSVTVSDDGRGFDPAAQAHAHHDGFGLFSIRERIRDLGGSVAMVSAPRRGCRTTLEVPFGGGKP</sequence>
<dbReference type="InterPro" id="IPR005467">
    <property type="entry name" value="His_kinase_dom"/>
</dbReference>
<dbReference type="Pfam" id="PF07730">
    <property type="entry name" value="HisKA_3"/>
    <property type="match status" value="1"/>
</dbReference>
<dbReference type="Gene3D" id="1.20.5.1930">
    <property type="match status" value="1"/>
</dbReference>
<dbReference type="CDD" id="cd16917">
    <property type="entry name" value="HATPase_UhpB-NarQ-NarX-like"/>
    <property type="match status" value="1"/>
</dbReference>
<gene>
    <name evidence="5" type="ORF">KC729_04490</name>
</gene>
<organism evidence="5 6">
    <name type="scientific">Eiseniibacteriota bacterium</name>
    <dbReference type="NCBI Taxonomy" id="2212470"/>
    <lineage>
        <taxon>Bacteria</taxon>
        <taxon>Candidatus Eiseniibacteriota</taxon>
    </lineage>
</organism>
<evidence type="ECO:0000259" key="4">
    <source>
        <dbReference type="PROSITE" id="PS50109"/>
    </source>
</evidence>
<reference evidence="5" key="2">
    <citation type="journal article" date="2021" name="Microbiome">
        <title>Successional dynamics and alternative stable states in a saline activated sludge microbial community over 9 years.</title>
        <authorList>
            <person name="Wang Y."/>
            <person name="Ye J."/>
            <person name="Ju F."/>
            <person name="Liu L."/>
            <person name="Boyd J.A."/>
            <person name="Deng Y."/>
            <person name="Parks D.H."/>
            <person name="Jiang X."/>
            <person name="Yin X."/>
            <person name="Woodcroft B.J."/>
            <person name="Tyson G.W."/>
            <person name="Hugenholtz P."/>
            <person name="Polz M.F."/>
            <person name="Zhang T."/>
        </authorList>
    </citation>
    <scope>NUCLEOTIDE SEQUENCE</scope>
    <source>
        <strain evidence="5">HKST-UBA01</strain>
    </source>
</reference>
<keyword evidence="1" id="KW-0808">Transferase</keyword>
<name>A0A956LX20_UNCEI</name>
<dbReference type="SMART" id="SM00387">
    <property type="entry name" value="HATPase_c"/>
    <property type="match status" value="1"/>
</dbReference>
<dbReference type="SUPFAM" id="SSF55874">
    <property type="entry name" value="ATPase domain of HSP90 chaperone/DNA topoisomerase II/histidine kinase"/>
    <property type="match status" value="1"/>
</dbReference>
<dbReference type="GO" id="GO:0000155">
    <property type="term" value="F:phosphorelay sensor kinase activity"/>
    <property type="evidence" value="ECO:0007669"/>
    <property type="project" value="InterPro"/>
</dbReference>
<dbReference type="GO" id="GO:0046983">
    <property type="term" value="F:protein dimerization activity"/>
    <property type="evidence" value="ECO:0007669"/>
    <property type="project" value="InterPro"/>
</dbReference>
<evidence type="ECO:0000256" key="3">
    <source>
        <dbReference type="ARBA" id="ARBA00023012"/>
    </source>
</evidence>
<dbReference type="AlphaFoldDB" id="A0A956LX20"/>
<comment type="caution">
    <text evidence="5">The sequence shown here is derived from an EMBL/GenBank/DDBJ whole genome shotgun (WGS) entry which is preliminary data.</text>
</comment>
<evidence type="ECO:0000313" key="5">
    <source>
        <dbReference type="EMBL" id="MCA9726918.1"/>
    </source>
</evidence>
<reference evidence="5" key="1">
    <citation type="submission" date="2020-04" db="EMBL/GenBank/DDBJ databases">
        <authorList>
            <person name="Zhang T."/>
        </authorList>
    </citation>
    <scope>NUCLEOTIDE SEQUENCE</scope>
    <source>
        <strain evidence="5">HKST-UBA01</strain>
    </source>
</reference>
<dbReference type="PANTHER" id="PTHR24421">
    <property type="entry name" value="NITRATE/NITRITE SENSOR PROTEIN NARX-RELATED"/>
    <property type="match status" value="1"/>
</dbReference>